<keyword evidence="1 2" id="KW-0238">DNA-binding</keyword>
<evidence type="ECO:0000313" key="4">
    <source>
        <dbReference type="EMBL" id="RDC60354.1"/>
    </source>
</evidence>
<comment type="caution">
    <text evidence="4">The sequence shown here is derived from an EMBL/GenBank/DDBJ whole genome shotgun (WGS) entry which is preliminary data.</text>
</comment>
<dbReference type="PIRSF" id="PIRSF004555">
    <property type="entry name" value="UCP004555"/>
    <property type="match status" value="1"/>
</dbReference>
<dbReference type="Gene3D" id="3.30.1310.10">
    <property type="entry name" value="Nucleoid-associated protein YbaB-like domain"/>
    <property type="match status" value="1"/>
</dbReference>
<dbReference type="RefSeq" id="WP_115366537.1">
    <property type="nucleotide sequence ID" value="NZ_QBKA01000002.1"/>
</dbReference>
<keyword evidence="2" id="KW-0963">Cytoplasm</keyword>
<evidence type="ECO:0000256" key="2">
    <source>
        <dbReference type="HAMAP-Rule" id="MF_00274"/>
    </source>
</evidence>
<comment type="similarity">
    <text evidence="2">Belongs to the YbaB/EbfC family.</text>
</comment>
<dbReference type="GO" id="GO:0005829">
    <property type="term" value="C:cytosol"/>
    <property type="evidence" value="ECO:0007669"/>
    <property type="project" value="TreeGrafter"/>
</dbReference>
<dbReference type="PANTHER" id="PTHR33449:SF1">
    <property type="entry name" value="NUCLEOID-ASSOCIATED PROTEIN YBAB"/>
    <property type="match status" value="1"/>
</dbReference>
<dbReference type="PANTHER" id="PTHR33449">
    <property type="entry name" value="NUCLEOID-ASSOCIATED PROTEIN YBAB"/>
    <property type="match status" value="1"/>
</dbReference>
<dbReference type="OrthoDB" id="9803080at2"/>
<keyword evidence="3" id="KW-0175">Coiled coil</keyword>
<dbReference type="AlphaFoldDB" id="A0A369Q6M1"/>
<feature type="coiled-coil region" evidence="3">
    <location>
        <begin position="1"/>
        <end position="35"/>
    </location>
</feature>
<evidence type="ECO:0000313" key="5">
    <source>
        <dbReference type="Proteomes" id="UP000253727"/>
    </source>
</evidence>
<accession>A0A369Q6M1</accession>
<evidence type="ECO:0000256" key="3">
    <source>
        <dbReference type="SAM" id="Coils"/>
    </source>
</evidence>
<dbReference type="GO" id="GO:0043590">
    <property type="term" value="C:bacterial nucleoid"/>
    <property type="evidence" value="ECO:0007669"/>
    <property type="project" value="UniProtKB-UniRule"/>
</dbReference>
<dbReference type="InterPro" id="IPR036894">
    <property type="entry name" value="YbaB-like_sf"/>
</dbReference>
<comment type="subunit">
    <text evidence="2">Homodimer.</text>
</comment>
<dbReference type="InterPro" id="IPR004401">
    <property type="entry name" value="YbaB/EbfC"/>
</dbReference>
<evidence type="ECO:0000256" key="1">
    <source>
        <dbReference type="ARBA" id="ARBA00023125"/>
    </source>
</evidence>
<dbReference type="SUPFAM" id="SSF82607">
    <property type="entry name" value="YbaB-like"/>
    <property type="match status" value="1"/>
</dbReference>
<dbReference type="NCBIfam" id="TIGR00103">
    <property type="entry name" value="DNA_YbaB_EbfC"/>
    <property type="match status" value="1"/>
</dbReference>
<gene>
    <name evidence="4" type="ORF">HME9302_01558</name>
</gene>
<dbReference type="Pfam" id="PF02575">
    <property type="entry name" value="YbaB_DNA_bd"/>
    <property type="match status" value="1"/>
</dbReference>
<comment type="function">
    <text evidence="2">Binds to DNA and alters its conformation. May be involved in regulation of gene expression, nucleoid organization and DNA protection.</text>
</comment>
<comment type="subcellular location">
    <subcellularLocation>
        <location evidence="2">Cytoplasm</location>
        <location evidence="2">Nucleoid</location>
    </subcellularLocation>
</comment>
<reference evidence="4 5" key="1">
    <citation type="submission" date="2018-04" db="EMBL/GenBank/DDBJ databases">
        <title>Altererythrobacter sp. HME9302 genome sequencing and assembly.</title>
        <authorList>
            <person name="Kang H."/>
            <person name="Kim H."/>
            <person name="Joh K."/>
        </authorList>
    </citation>
    <scope>NUCLEOTIDE SEQUENCE [LARGE SCALE GENOMIC DNA]</scope>
    <source>
        <strain evidence="4 5">HME9302</strain>
    </source>
</reference>
<organism evidence="4 5">
    <name type="scientific">Alteripontixanthobacter maritimus</name>
    <dbReference type="NCBI Taxonomy" id="2161824"/>
    <lineage>
        <taxon>Bacteria</taxon>
        <taxon>Pseudomonadati</taxon>
        <taxon>Pseudomonadota</taxon>
        <taxon>Alphaproteobacteria</taxon>
        <taxon>Sphingomonadales</taxon>
        <taxon>Erythrobacteraceae</taxon>
        <taxon>Alteripontixanthobacter</taxon>
    </lineage>
</organism>
<keyword evidence="5" id="KW-1185">Reference proteome</keyword>
<dbReference type="EMBL" id="QBKA01000002">
    <property type="protein sequence ID" value="RDC60354.1"/>
    <property type="molecule type" value="Genomic_DNA"/>
</dbReference>
<dbReference type="HAMAP" id="MF_00274">
    <property type="entry name" value="DNA_YbaB_EbfC"/>
    <property type="match status" value="1"/>
</dbReference>
<name>A0A369Q6M1_9SPHN</name>
<dbReference type="Proteomes" id="UP000253727">
    <property type="component" value="Unassembled WGS sequence"/>
</dbReference>
<sequence length="113" mass="11964">MKSMEEMLQAAQKAAETIQTQMNDVQVKLDAIEVEGLAGGGLVKVRCTAKGRVLGVDIDESLMKPDEKAMVEDLVTAAFNDARGKADQVSNAEMQKVQGGMGLPPGLDIPGFS</sequence>
<dbReference type="GO" id="GO:0003677">
    <property type="term" value="F:DNA binding"/>
    <property type="evidence" value="ECO:0007669"/>
    <property type="project" value="UniProtKB-UniRule"/>
</dbReference>
<proteinExistence type="inferred from homology"/>
<protein>
    <recommendedName>
        <fullName evidence="2">Nucleoid-associated protein HME9302_01558</fullName>
    </recommendedName>
</protein>